<keyword evidence="1" id="KW-1133">Transmembrane helix</keyword>
<sequence>MGNGGDYDISTGDTMRERSNESRLKIWLLLRTNRFVLTGVLAVLVFVSFMLFSVFLDPSLQSEIKSTDTIETIFSSMIGVVVTGTTLVVTISQLVLSQENGPLGDQRQRMSAAMDFRTYTKDLLGEVVPVDPSAFLYELVEETERRSEALDRIVARSDDDDLRGQVTEFVDSVHGNSEEVQKELDGASFGTFDVLFAALNFNYSWKIFQIERMTADFGDTLDEDQKLAFDELRTALAMFGPAREHIKTLYFQWALVNLSQYILYLAVPALVVAGGMLTFVGAETFGSATFLNIPVVTWVVAVAFTITVVPFLLFTSYILRVATVAKRTLAIGPLILRDSQR</sequence>
<gene>
    <name evidence="2" type="ORF">HUG10_12960</name>
</gene>
<feature type="transmembrane region" description="Helical" evidence="1">
    <location>
        <begin position="261"/>
        <end position="281"/>
    </location>
</feature>
<dbReference type="AlphaFoldDB" id="A0A7D5K207"/>
<feature type="transmembrane region" description="Helical" evidence="1">
    <location>
        <begin position="293"/>
        <end position="319"/>
    </location>
</feature>
<evidence type="ECO:0000256" key="1">
    <source>
        <dbReference type="SAM" id="Phobius"/>
    </source>
</evidence>
<name>A0A7D5K207_9EURY</name>
<dbReference type="KEGG" id="halg:HUG10_12960"/>
<dbReference type="GeneID" id="56029759"/>
<proteinExistence type="predicted"/>
<keyword evidence="3" id="KW-1185">Reference proteome</keyword>
<dbReference type="RefSeq" id="WP_179169976.1">
    <property type="nucleotide sequence ID" value="NZ_CP058529.1"/>
</dbReference>
<keyword evidence="1" id="KW-0812">Transmembrane</keyword>
<evidence type="ECO:0000313" key="2">
    <source>
        <dbReference type="EMBL" id="QLG28401.1"/>
    </source>
</evidence>
<dbReference type="Pfam" id="PF25927">
    <property type="entry name" value="DUF7972"/>
    <property type="match status" value="1"/>
</dbReference>
<feature type="transmembrane region" description="Helical" evidence="1">
    <location>
        <begin position="76"/>
        <end position="96"/>
    </location>
</feature>
<feature type="transmembrane region" description="Helical" evidence="1">
    <location>
        <begin position="35"/>
        <end position="56"/>
    </location>
</feature>
<dbReference type="EMBL" id="CP058529">
    <property type="protein sequence ID" value="QLG28401.1"/>
    <property type="molecule type" value="Genomic_DNA"/>
</dbReference>
<evidence type="ECO:0000313" key="3">
    <source>
        <dbReference type="Proteomes" id="UP000509750"/>
    </source>
</evidence>
<organism evidence="2 3">
    <name type="scientific">Halorarum halophilum</name>
    <dbReference type="NCBI Taxonomy" id="2743090"/>
    <lineage>
        <taxon>Archaea</taxon>
        <taxon>Methanobacteriati</taxon>
        <taxon>Methanobacteriota</taxon>
        <taxon>Stenosarchaea group</taxon>
        <taxon>Halobacteria</taxon>
        <taxon>Halobacteriales</taxon>
        <taxon>Haloferacaceae</taxon>
        <taxon>Halorarum</taxon>
    </lineage>
</organism>
<protein>
    <submittedName>
        <fullName evidence="2">Uncharacterized protein</fullName>
    </submittedName>
</protein>
<accession>A0A7D5K207</accession>
<dbReference type="OrthoDB" id="202254at2157"/>
<dbReference type="InterPro" id="IPR058278">
    <property type="entry name" value="DUF7972"/>
</dbReference>
<reference evidence="2 3" key="1">
    <citation type="submission" date="2020-07" db="EMBL/GenBank/DDBJ databases">
        <title>Gai3-2, isolated from salt lake.</title>
        <authorList>
            <person name="Cui H."/>
            <person name="Shi X."/>
        </authorList>
    </citation>
    <scope>NUCLEOTIDE SEQUENCE [LARGE SCALE GENOMIC DNA]</scope>
    <source>
        <strain evidence="2 3">Gai3-2</strain>
    </source>
</reference>
<keyword evidence="1" id="KW-0472">Membrane</keyword>
<dbReference type="Proteomes" id="UP000509750">
    <property type="component" value="Chromosome"/>
</dbReference>